<dbReference type="CDD" id="cd16656">
    <property type="entry name" value="RING-Ubox_PRP19"/>
    <property type="match status" value="1"/>
</dbReference>
<evidence type="ECO:0000259" key="18">
    <source>
        <dbReference type="PROSITE" id="PS51698"/>
    </source>
</evidence>
<dbReference type="GO" id="GO:0003755">
    <property type="term" value="F:peptidyl-prolyl cis-trans isomerase activity"/>
    <property type="evidence" value="ECO:0007669"/>
    <property type="project" value="UniProtKB-KW"/>
</dbReference>
<dbReference type="Pfam" id="PF08606">
    <property type="entry name" value="Prp19"/>
    <property type="match status" value="1"/>
</dbReference>
<accession>A0A6A6NLM1</accession>
<evidence type="ECO:0000313" key="20">
    <source>
        <dbReference type="Proteomes" id="UP000799766"/>
    </source>
</evidence>
<dbReference type="GO" id="GO:0061630">
    <property type="term" value="F:ubiquitin protein ligase activity"/>
    <property type="evidence" value="ECO:0007669"/>
    <property type="project" value="UniProtKB-UniRule"/>
</dbReference>
<keyword evidence="6 16" id="KW-0808">Transferase</keyword>
<keyword evidence="9 16" id="KW-0227">DNA damage</keyword>
<dbReference type="SMART" id="SM00320">
    <property type="entry name" value="WD40"/>
    <property type="match status" value="4"/>
</dbReference>
<evidence type="ECO:0000256" key="14">
    <source>
        <dbReference type="ARBA" id="ARBA00023242"/>
    </source>
</evidence>
<dbReference type="InterPro" id="IPR036322">
    <property type="entry name" value="WD40_repeat_dom_sf"/>
</dbReference>
<dbReference type="Gene3D" id="3.30.40.10">
    <property type="entry name" value="Zinc/RING finger domain, C3HC4 (zinc finger)"/>
    <property type="match status" value="1"/>
</dbReference>
<dbReference type="Gene3D" id="2.130.10.10">
    <property type="entry name" value="YVTN repeat-like/Quinoprotein amine dehydrogenase"/>
    <property type="match status" value="1"/>
</dbReference>
<evidence type="ECO:0000256" key="8">
    <source>
        <dbReference type="ARBA" id="ARBA00022737"/>
    </source>
</evidence>
<dbReference type="PANTHER" id="PTHR43995">
    <property type="entry name" value="PRE-MRNA-PROCESSING FACTOR 19"/>
    <property type="match status" value="1"/>
</dbReference>
<dbReference type="InterPro" id="IPR015943">
    <property type="entry name" value="WD40/YVTN_repeat-like_dom_sf"/>
</dbReference>
<comment type="function">
    <text evidence="16">Ubiquitin-protein ligase which is mainly involved pre-mRNA splicing and DNA repair. Required for pre-mRNA splicing as component of the spliceosome.</text>
</comment>
<organism evidence="19 20">
    <name type="scientific">Lineolata rhizophorae</name>
    <dbReference type="NCBI Taxonomy" id="578093"/>
    <lineage>
        <taxon>Eukaryota</taxon>
        <taxon>Fungi</taxon>
        <taxon>Dikarya</taxon>
        <taxon>Ascomycota</taxon>
        <taxon>Pezizomycotina</taxon>
        <taxon>Dothideomycetes</taxon>
        <taxon>Dothideomycetes incertae sedis</taxon>
        <taxon>Lineolatales</taxon>
        <taxon>Lineolataceae</taxon>
        <taxon>Lineolata</taxon>
    </lineage>
</organism>
<dbReference type="InterPro" id="IPR003613">
    <property type="entry name" value="Ubox_domain"/>
</dbReference>
<evidence type="ECO:0000256" key="5">
    <source>
        <dbReference type="ARBA" id="ARBA00022664"/>
    </source>
</evidence>
<keyword evidence="17" id="KW-0175">Coiled coil</keyword>
<dbReference type="InterPro" id="IPR013915">
    <property type="entry name" value="Prp19_cc"/>
</dbReference>
<evidence type="ECO:0000256" key="9">
    <source>
        <dbReference type="ARBA" id="ARBA00022763"/>
    </source>
</evidence>
<keyword evidence="14 16" id="KW-0539">Nucleus</keyword>
<dbReference type="GO" id="GO:0070534">
    <property type="term" value="P:protein K63-linked ubiquitination"/>
    <property type="evidence" value="ECO:0007669"/>
    <property type="project" value="UniProtKB-UniRule"/>
</dbReference>
<evidence type="ECO:0000256" key="11">
    <source>
        <dbReference type="ARBA" id="ARBA00023110"/>
    </source>
</evidence>
<keyword evidence="5 16" id="KW-0507">mRNA processing</keyword>
<keyword evidence="7 16" id="KW-0747">Spliceosome</keyword>
<evidence type="ECO:0000256" key="1">
    <source>
        <dbReference type="ARBA" id="ARBA00004123"/>
    </source>
</evidence>
<keyword evidence="13 16" id="KW-0234">DNA repair</keyword>
<feature type="repeat" description="WD" evidence="15">
    <location>
        <begin position="292"/>
        <end position="333"/>
    </location>
</feature>
<dbReference type="Proteomes" id="UP000799766">
    <property type="component" value="Unassembled WGS sequence"/>
</dbReference>
<keyword evidence="11" id="KW-0413">Isomerase</keyword>
<dbReference type="GO" id="GO:0000398">
    <property type="term" value="P:mRNA splicing, via spliceosome"/>
    <property type="evidence" value="ECO:0007669"/>
    <property type="project" value="InterPro"/>
</dbReference>
<evidence type="ECO:0000256" key="7">
    <source>
        <dbReference type="ARBA" id="ARBA00022728"/>
    </source>
</evidence>
<evidence type="ECO:0000256" key="16">
    <source>
        <dbReference type="RuleBase" id="RU367101"/>
    </source>
</evidence>
<evidence type="ECO:0000256" key="12">
    <source>
        <dbReference type="ARBA" id="ARBA00023187"/>
    </source>
</evidence>
<evidence type="ECO:0000256" key="13">
    <source>
        <dbReference type="ARBA" id="ARBA00023204"/>
    </source>
</evidence>
<evidence type="ECO:0000256" key="6">
    <source>
        <dbReference type="ARBA" id="ARBA00022679"/>
    </source>
</evidence>
<protein>
    <recommendedName>
        <fullName evidence="16">Pre-mRNA-processing factor 19</fullName>
        <ecNumber evidence="16">2.3.2.27</ecNumber>
    </recommendedName>
</protein>
<keyword evidence="11" id="KW-0697">Rotamase</keyword>
<keyword evidence="4 15" id="KW-0853">WD repeat</keyword>
<feature type="repeat" description="WD" evidence="15">
    <location>
        <begin position="338"/>
        <end position="374"/>
    </location>
</feature>
<dbReference type="GO" id="GO:0071006">
    <property type="term" value="C:U2-type catalytic step 1 spliceosome"/>
    <property type="evidence" value="ECO:0007669"/>
    <property type="project" value="TreeGrafter"/>
</dbReference>
<reference evidence="19" key="1">
    <citation type="journal article" date="2020" name="Stud. Mycol.">
        <title>101 Dothideomycetes genomes: a test case for predicting lifestyles and emergence of pathogens.</title>
        <authorList>
            <person name="Haridas S."/>
            <person name="Albert R."/>
            <person name="Binder M."/>
            <person name="Bloem J."/>
            <person name="Labutti K."/>
            <person name="Salamov A."/>
            <person name="Andreopoulos B."/>
            <person name="Baker S."/>
            <person name="Barry K."/>
            <person name="Bills G."/>
            <person name="Bluhm B."/>
            <person name="Cannon C."/>
            <person name="Castanera R."/>
            <person name="Culley D."/>
            <person name="Daum C."/>
            <person name="Ezra D."/>
            <person name="Gonzalez J."/>
            <person name="Henrissat B."/>
            <person name="Kuo A."/>
            <person name="Liang C."/>
            <person name="Lipzen A."/>
            <person name="Lutzoni F."/>
            <person name="Magnuson J."/>
            <person name="Mondo S."/>
            <person name="Nolan M."/>
            <person name="Ohm R."/>
            <person name="Pangilinan J."/>
            <person name="Park H.-J."/>
            <person name="Ramirez L."/>
            <person name="Alfaro M."/>
            <person name="Sun H."/>
            <person name="Tritt A."/>
            <person name="Yoshinaga Y."/>
            <person name="Zwiers L.-H."/>
            <person name="Turgeon B."/>
            <person name="Goodwin S."/>
            <person name="Spatafora J."/>
            <person name="Crous P."/>
            <person name="Grigoriev I."/>
        </authorList>
    </citation>
    <scope>NUCLEOTIDE SEQUENCE</scope>
    <source>
        <strain evidence="19">ATCC 16933</strain>
    </source>
</reference>
<evidence type="ECO:0000256" key="4">
    <source>
        <dbReference type="ARBA" id="ARBA00022574"/>
    </source>
</evidence>
<dbReference type="PROSITE" id="PS50082">
    <property type="entry name" value="WD_REPEATS_2"/>
    <property type="match status" value="2"/>
</dbReference>
<name>A0A6A6NLM1_9PEZI</name>
<feature type="domain" description="U-box" evidence="18">
    <location>
        <begin position="1"/>
        <end position="75"/>
    </location>
</feature>
<dbReference type="EC" id="2.3.2.27" evidence="16"/>
<evidence type="ECO:0000256" key="15">
    <source>
        <dbReference type="PROSITE-ProRule" id="PRU00221"/>
    </source>
</evidence>
<comment type="pathway">
    <text evidence="2 16">Protein modification; protein ubiquitination.</text>
</comment>
<dbReference type="SUPFAM" id="SSF57850">
    <property type="entry name" value="RING/U-box"/>
    <property type="match status" value="1"/>
</dbReference>
<evidence type="ECO:0000256" key="17">
    <source>
        <dbReference type="SAM" id="Coils"/>
    </source>
</evidence>
<dbReference type="SMART" id="SM00504">
    <property type="entry name" value="Ubox"/>
    <property type="match status" value="1"/>
</dbReference>
<dbReference type="InterPro" id="IPR055340">
    <property type="entry name" value="RING-Ubox_PRP19"/>
</dbReference>
<evidence type="ECO:0000313" key="19">
    <source>
        <dbReference type="EMBL" id="KAF2452631.1"/>
    </source>
</evidence>
<dbReference type="OrthoDB" id="687049at2759"/>
<keyword evidence="12 16" id="KW-0508">mRNA splicing</keyword>
<comment type="similarity">
    <text evidence="3 16">Belongs to the WD repeat PRP19 family.</text>
</comment>
<dbReference type="UniPathway" id="UPA00143"/>
<dbReference type="InterPro" id="IPR001680">
    <property type="entry name" value="WD40_rpt"/>
</dbReference>
<dbReference type="PANTHER" id="PTHR43995:SF1">
    <property type="entry name" value="PRE-MRNA-PROCESSING FACTOR 19"/>
    <property type="match status" value="1"/>
</dbReference>
<dbReference type="GO" id="GO:0006281">
    <property type="term" value="P:DNA repair"/>
    <property type="evidence" value="ECO:0007669"/>
    <property type="project" value="UniProtKB-KW"/>
</dbReference>
<dbReference type="SUPFAM" id="SSF50978">
    <property type="entry name" value="WD40 repeat-like"/>
    <property type="match status" value="1"/>
</dbReference>
<feature type="coiled-coil region" evidence="17">
    <location>
        <begin position="112"/>
        <end position="139"/>
    </location>
</feature>
<dbReference type="PROSITE" id="PS51698">
    <property type="entry name" value="U_BOX"/>
    <property type="match status" value="1"/>
</dbReference>
<keyword evidence="20" id="KW-1185">Reference proteome</keyword>
<keyword evidence="10 16" id="KW-0833">Ubl conjugation pathway</keyword>
<dbReference type="FunFam" id="3.30.40.10:FF:000027">
    <property type="entry name" value="Pre-mRNA-processing factor 19, putative"/>
    <property type="match status" value="1"/>
</dbReference>
<dbReference type="AlphaFoldDB" id="A0A6A6NLM1"/>
<evidence type="ECO:0000256" key="2">
    <source>
        <dbReference type="ARBA" id="ARBA00004906"/>
    </source>
</evidence>
<comment type="catalytic activity">
    <reaction evidence="16">
        <text>S-ubiquitinyl-[E2 ubiquitin-conjugating enzyme]-L-cysteine + [acceptor protein]-L-lysine = [E2 ubiquitin-conjugating enzyme]-L-cysteine + N(6)-ubiquitinyl-[acceptor protein]-L-lysine.</text>
        <dbReference type="EC" id="2.3.2.27"/>
    </reaction>
</comment>
<dbReference type="InterPro" id="IPR038959">
    <property type="entry name" value="Prp19"/>
</dbReference>
<dbReference type="EMBL" id="MU001706">
    <property type="protein sequence ID" value="KAF2452631.1"/>
    <property type="molecule type" value="Genomic_DNA"/>
</dbReference>
<proteinExistence type="inferred from homology"/>
<dbReference type="GO" id="GO:0000974">
    <property type="term" value="C:Prp19 complex"/>
    <property type="evidence" value="ECO:0007669"/>
    <property type="project" value="UniProtKB-UniRule"/>
</dbReference>
<dbReference type="GO" id="GO:0005737">
    <property type="term" value="C:cytoplasm"/>
    <property type="evidence" value="ECO:0007669"/>
    <property type="project" value="TreeGrafter"/>
</dbReference>
<evidence type="ECO:0000256" key="3">
    <source>
        <dbReference type="ARBA" id="ARBA00006388"/>
    </source>
</evidence>
<evidence type="ECO:0000256" key="10">
    <source>
        <dbReference type="ARBA" id="ARBA00022786"/>
    </source>
</evidence>
<sequence>MLCAISGEAPQVPVASRKSGNVFERRLIEAHIAEHGTDPVNGEPLTVEDLVELHGSSGGAMGVRPRPPTFTSIPAMLSAFQNEWDALALESFTLKQHLAQTRQELSTALYQNDAATRVIARLTRERDEARDALSRITVSGRGGASTAAALQAAAGEDAMQVDTPALPEAVVQNIEATQNKLSSTRRKRPIPEDWATADTIGALDTVHSPSEPLYPGSRVLAVDKRGEVVIFGGAGGEAAIYSLVEQRVVHTIKVASGGNITAAVWWNARVIVATSKGEIKIFEDDAELASLPESHAGTVTGLTVHPSGEILVSSGADKSWKVFDLMDNKFLTNVFTDSALTCISFHPDGHLIAAGAADGQIKLFDAKTTENAANYAPEDSSPGAIEALDFSENGTFLASVVRGSSSADVWDLRKSAVSKRIETDAPAGASLESVKWDYTGQFLALAGRDAGVSVHMFEKKGKSWSEVLRKGIGMSAVAFGKGARQLAGLTKEGGILVLGEKVEET</sequence>
<dbReference type="InterPro" id="IPR013083">
    <property type="entry name" value="Znf_RING/FYVE/PHD"/>
</dbReference>
<comment type="subcellular location">
    <subcellularLocation>
        <location evidence="1 16">Nucleus</location>
    </subcellularLocation>
</comment>
<comment type="subunit">
    <text evidence="16">Homotetramer.</text>
</comment>
<dbReference type="Pfam" id="PF00400">
    <property type="entry name" value="WD40"/>
    <property type="match status" value="2"/>
</dbReference>
<gene>
    <name evidence="19" type="ORF">BDY21DRAFT_358722</name>
</gene>
<keyword evidence="8" id="KW-0677">Repeat</keyword>